<dbReference type="InterPro" id="IPR036279">
    <property type="entry name" value="5-3_exonuclease_C_sf"/>
</dbReference>
<evidence type="ECO:0000256" key="1">
    <source>
        <dbReference type="ARBA" id="ARBA00022722"/>
    </source>
</evidence>
<evidence type="ECO:0000259" key="6">
    <source>
        <dbReference type="SMART" id="SM00475"/>
    </source>
</evidence>
<dbReference type="PANTHER" id="PTHR42646:SF2">
    <property type="entry name" value="5'-3' EXONUCLEASE FAMILY PROTEIN"/>
    <property type="match status" value="1"/>
</dbReference>
<accession>Q8EWK4</accession>
<dbReference type="SMART" id="SM00475">
    <property type="entry name" value="53EXOc"/>
    <property type="match status" value="1"/>
</dbReference>
<dbReference type="GO" id="GO:0033567">
    <property type="term" value="P:DNA replication, Okazaki fragment processing"/>
    <property type="evidence" value="ECO:0007669"/>
    <property type="project" value="InterPro"/>
</dbReference>
<evidence type="ECO:0000256" key="5">
    <source>
        <dbReference type="ARBA" id="ARBA00050026"/>
    </source>
</evidence>
<name>Q8EWK4_MALP2</name>
<dbReference type="CDD" id="cd09859">
    <property type="entry name" value="PIN_53EXO"/>
    <property type="match status" value="1"/>
</dbReference>
<dbReference type="Pfam" id="PF02739">
    <property type="entry name" value="5_3_exonuc_N"/>
    <property type="match status" value="1"/>
</dbReference>
<dbReference type="AlphaFoldDB" id="Q8EWK4"/>
<protein>
    <recommendedName>
        <fullName evidence="5">5'-3' exonuclease</fullName>
    </recommendedName>
</protein>
<dbReference type="SUPFAM" id="SSF88723">
    <property type="entry name" value="PIN domain-like"/>
    <property type="match status" value="1"/>
</dbReference>
<dbReference type="InParanoid" id="Q8EWK4"/>
<dbReference type="Pfam" id="PF01367">
    <property type="entry name" value="5_3_exonuc"/>
    <property type="match status" value="1"/>
</dbReference>
<dbReference type="Gene3D" id="3.40.50.1010">
    <property type="entry name" value="5'-nuclease"/>
    <property type="match status" value="1"/>
</dbReference>
<evidence type="ECO:0000313" key="7">
    <source>
        <dbReference type="EMBL" id="BAC43990.1"/>
    </source>
</evidence>
<dbReference type="FunCoup" id="Q8EWK4">
    <property type="interactions" value="62"/>
</dbReference>
<dbReference type="InterPro" id="IPR029060">
    <property type="entry name" value="PIN-like_dom_sf"/>
</dbReference>
<dbReference type="GO" id="GO:0008409">
    <property type="term" value="F:5'-3' exonuclease activity"/>
    <property type="evidence" value="ECO:0007669"/>
    <property type="project" value="InterPro"/>
</dbReference>
<keyword evidence="8" id="KW-1185">Reference proteome</keyword>
<gene>
    <name evidence="7" type="ordered locus">MYPE1990</name>
</gene>
<comment type="function">
    <text evidence="4">5'-3' exonuclease acting preferentially on double-stranded DNA.</text>
</comment>
<dbReference type="SUPFAM" id="SSF47807">
    <property type="entry name" value="5' to 3' exonuclease, C-terminal subdomain"/>
    <property type="match status" value="1"/>
</dbReference>
<dbReference type="RefSeq" id="WP_011077026.1">
    <property type="nucleotide sequence ID" value="NC_004432.1"/>
</dbReference>
<dbReference type="SMART" id="SM00279">
    <property type="entry name" value="HhH2"/>
    <property type="match status" value="1"/>
</dbReference>
<dbReference type="Gene3D" id="1.10.150.20">
    <property type="entry name" value="5' to 3' exonuclease, C-terminal subdomain"/>
    <property type="match status" value="1"/>
</dbReference>
<keyword evidence="7" id="KW-0269">Exonuclease</keyword>
<evidence type="ECO:0000313" key="8">
    <source>
        <dbReference type="Proteomes" id="UP000002522"/>
    </source>
</evidence>
<sequence length="292" mass="33313">MKKKAILIDGNSLMFRAYYGTINQVDYYIKNNLEPTNAIKTMMLIIFKLLTTNNYDYAVIAFDHKDKNFRKEELEDYKGTRKKTPDHLISQIEPIKEIMSYFGLNVYCVSGIEADDVVGSASKLLTDNDVYCEIYSSDNDLLQLVNEKANVIQLKKGIDETITYTQENFSNLFYGLQPAQIPDYKGISGDSSDNLPGIKGLGNKTAIDLLQKYKSLESIYENLDFITSNSVKTKLLAGKEIGLKCKKLATILVNYFDDKKIDEFAFKGMDQEKIKDIINKYHFSGFKKYIGE</sequence>
<evidence type="ECO:0000256" key="2">
    <source>
        <dbReference type="ARBA" id="ARBA00022801"/>
    </source>
</evidence>
<organism evidence="7 8">
    <name type="scientific">Malacoplasma penetrans (strain HF-2)</name>
    <name type="common">Mycoplasma penetrans</name>
    <dbReference type="NCBI Taxonomy" id="272633"/>
    <lineage>
        <taxon>Bacteria</taxon>
        <taxon>Bacillati</taxon>
        <taxon>Mycoplasmatota</taxon>
        <taxon>Mycoplasmoidales</taxon>
        <taxon>Mycoplasmoidaceae</taxon>
        <taxon>Malacoplasma</taxon>
    </lineage>
</organism>
<dbReference type="EMBL" id="BA000026">
    <property type="protein sequence ID" value="BAC43990.1"/>
    <property type="molecule type" value="Genomic_DNA"/>
</dbReference>
<dbReference type="InterPro" id="IPR002421">
    <property type="entry name" value="5-3_exonuclease"/>
</dbReference>
<keyword evidence="1" id="KW-0540">Nuclease</keyword>
<dbReference type="GO" id="GO:0017108">
    <property type="term" value="F:5'-flap endonuclease activity"/>
    <property type="evidence" value="ECO:0007669"/>
    <property type="project" value="InterPro"/>
</dbReference>
<evidence type="ECO:0000256" key="4">
    <source>
        <dbReference type="ARBA" id="ARBA00049957"/>
    </source>
</evidence>
<dbReference type="NCBIfam" id="NF011547">
    <property type="entry name" value="PRK14976.1-4"/>
    <property type="match status" value="1"/>
</dbReference>
<feature type="domain" description="5'-3' exonuclease" evidence="6">
    <location>
        <begin position="3"/>
        <end position="267"/>
    </location>
</feature>
<dbReference type="InterPro" id="IPR038969">
    <property type="entry name" value="FEN"/>
</dbReference>
<dbReference type="eggNOG" id="COG0258">
    <property type="taxonomic scope" value="Bacteria"/>
</dbReference>
<dbReference type="InterPro" id="IPR008918">
    <property type="entry name" value="HhH2"/>
</dbReference>
<dbReference type="GO" id="GO:0003677">
    <property type="term" value="F:DNA binding"/>
    <property type="evidence" value="ECO:0007669"/>
    <property type="project" value="UniProtKB-KW"/>
</dbReference>
<reference evidence="7 8" key="1">
    <citation type="journal article" date="2002" name="Nucleic Acids Res.">
        <title>The complete genomic sequence of Mycoplasma penetrans, an intracellular bacterial pathogen in humans.</title>
        <authorList>
            <person name="Sasaki Y."/>
            <person name="Ishikawa J."/>
            <person name="Yamashita A."/>
            <person name="Oshima K."/>
            <person name="Kenri T."/>
            <person name="Furuya K."/>
            <person name="Yoshino C."/>
            <person name="Horino A."/>
            <person name="Shiba T."/>
            <person name="Sasaki T."/>
            <person name="Hattori M."/>
        </authorList>
    </citation>
    <scope>NUCLEOTIDE SEQUENCE [LARGE SCALE GENOMIC DNA]</scope>
    <source>
        <strain evidence="7 8">HF-2</strain>
    </source>
</reference>
<dbReference type="HOGENOM" id="CLU_004675_1_5_14"/>
<dbReference type="STRING" id="272633.gene:10731298"/>
<dbReference type="FunFam" id="1.10.150.20:FF:000003">
    <property type="entry name" value="DNA polymerase I"/>
    <property type="match status" value="1"/>
</dbReference>
<proteinExistence type="predicted"/>
<dbReference type="InterPro" id="IPR020046">
    <property type="entry name" value="5-3_exonucl_a-hlix_arch_N"/>
</dbReference>
<keyword evidence="3" id="KW-0238">DNA-binding</keyword>
<dbReference type="KEGG" id="mpe:MYPE1990"/>
<keyword evidence="2" id="KW-0378">Hydrolase</keyword>
<dbReference type="CDD" id="cd09898">
    <property type="entry name" value="H3TH_53EXO"/>
    <property type="match status" value="1"/>
</dbReference>
<dbReference type="Proteomes" id="UP000002522">
    <property type="component" value="Chromosome"/>
</dbReference>
<dbReference type="InterPro" id="IPR020045">
    <property type="entry name" value="DNA_polI_H3TH"/>
</dbReference>
<dbReference type="PANTHER" id="PTHR42646">
    <property type="entry name" value="FLAP ENDONUCLEASE XNI"/>
    <property type="match status" value="1"/>
</dbReference>
<evidence type="ECO:0000256" key="3">
    <source>
        <dbReference type="ARBA" id="ARBA00023125"/>
    </source>
</evidence>